<feature type="region of interest" description="Disordered" evidence="5">
    <location>
        <begin position="157"/>
        <end position="199"/>
    </location>
</feature>
<dbReference type="InterPro" id="IPR028925">
    <property type="entry name" value="RRM_DME"/>
</dbReference>
<evidence type="ECO:0000256" key="5">
    <source>
        <dbReference type="SAM" id="MobiDB-lite"/>
    </source>
</evidence>
<dbReference type="GO" id="GO:0006281">
    <property type="term" value="P:DNA repair"/>
    <property type="evidence" value="ECO:0007669"/>
    <property type="project" value="InterPro"/>
</dbReference>
<dbReference type="InterPro" id="IPR003651">
    <property type="entry name" value="Endonuclease3_FeS-loop_motif"/>
</dbReference>
<dbReference type="PANTHER" id="PTHR46213">
    <property type="entry name" value="TRANSCRIPTIONAL ACTIVATOR DEMETER"/>
    <property type="match status" value="1"/>
</dbReference>
<dbReference type="HOGENOM" id="CLU_316516_0_0_1"/>
<feature type="compositionally biased region" description="Basic and acidic residues" evidence="5">
    <location>
        <begin position="116"/>
        <end position="132"/>
    </location>
</feature>
<dbReference type="GO" id="GO:0046872">
    <property type="term" value="F:metal ion binding"/>
    <property type="evidence" value="ECO:0007669"/>
    <property type="project" value="UniProtKB-KW"/>
</dbReference>
<dbReference type="Proteomes" id="UP000006038">
    <property type="component" value="Chromosome 4"/>
</dbReference>
<evidence type="ECO:0000256" key="4">
    <source>
        <dbReference type="ARBA" id="ARBA00023014"/>
    </source>
</evidence>
<feature type="region of interest" description="Disordered" evidence="5">
    <location>
        <begin position="1"/>
        <end position="43"/>
    </location>
</feature>
<keyword evidence="4" id="KW-0411">Iron-sulfur</keyword>
<dbReference type="Gramene" id="OB04G16790.1">
    <property type="protein sequence ID" value="OB04G16790.1"/>
    <property type="gene ID" value="OB04G16790"/>
</dbReference>
<dbReference type="GO" id="GO:0019104">
    <property type="term" value="F:DNA N-glycosylase activity"/>
    <property type="evidence" value="ECO:0007669"/>
    <property type="project" value="InterPro"/>
</dbReference>
<keyword evidence="8" id="KW-1185">Reference proteome</keyword>
<evidence type="ECO:0000256" key="3">
    <source>
        <dbReference type="ARBA" id="ARBA00023004"/>
    </source>
</evidence>
<feature type="region of interest" description="Disordered" evidence="5">
    <location>
        <begin position="89"/>
        <end position="138"/>
    </location>
</feature>
<feature type="compositionally biased region" description="Low complexity" evidence="5">
    <location>
        <begin position="33"/>
        <end position="43"/>
    </location>
</feature>
<evidence type="ECO:0000259" key="6">
    <source>
        <dbReference type="Pfam" id="PF15628"/>
    </source>
</evidence>
<dbReference type="SUPFAM" id="SSF48150">
    <property type="entry name" value="DNA-glycosylase"/>
    <property type="match status" value="1"/>
</dbReference>
<proteinExistence type="predicted"/>
<feature type="region of interest" description="Disordered" evidence="5">
    <location>
        <begin position="305"/>
        <end position="365"/>
    </location>
</feature>
<keyword evidence="2" id="KW-0479">Metal-binding</keyword>
<keyword evidence="3" id="KW-0408">Iron</keyword>
<dbReference type="GO" id="GO:0035514">
    <property type="term" value="F:DNA demethylase activity"/>
    <property type="evidence" value="ECO:0007669"/>
    <property type="project" value="InterPro"/>
</dbReference>
<dbReference type="PANTHER" id="PTHR46213:SF4">
    <property type="entry name" value="OS02G0496500 PROTEIN"/>
    <property type="match status" value="1"/>
</dbReference>
<protein>
    <recommendedName>
        <fullName evidence="6">Demeter RRM-fold domain-containing protein</fullName>
    </recommendedName>
</protein>
<dbReference type="Pfam" id="PF15628">
    <property type="entry name" value="RRM_DME"/>
    <property type="match status" value="1"/>
</dbReference>
<feature type="domain" description="Demeter RRM-fold" evidence="6">
    <location>
        <begin position="723"/>
        <end position="813"/>
    </location>
</feature>
<dbReference type="InterPro" id="IPR023170">
    <property type="entry name" value="HhH_base_excis_C"/>
</dbReference>
<comment type="cofactor">
    <cofactor evidence="1">
        <name>[4Fe-4S] cluster</name>
        <dbReference type="ChEBI" id="CHEBI:49883"/>
    </cofactor>
</comment>
<accession>J3LX04</accession>
<evidence type="ECO:0000313" key="8">
    <source>
        <dbReference type="Proteomes" id="UP000006038"/>
    </source>
</evidence>
<feature type="compositionally biased region" description="Basic residues" evidence="5">
    <location>
        <begin position="14"/>
        <end position="32"/>
    </location>
</feature>
<dbReference type="GO" id="GO:0051539">
    <property type="term" value="F:4 iron, 4 sulfur cluster binding"/>
    <property type="evidence" value="ECO:0007669"/>
    <property type="project" value="InterPro"/>
</dbReference>
<dbReference type="EnsemblPlants" id="OB04G16790.1">
    <property type="protein sequence ID" value="OB04G16790.1"/>
    <property type="gene ID" value="OB04G16790"/>
</dbReference>
<dbReference type="SMART" id="SM00525">
    <property type="entry name" value="FES"/>
    <property type="match status" value="1"/>
</dbReference>
<dbReference type="GO" id="GO:0141166">
    <property type="term" value="P:chromosomal 5-methylcytosine DNA demethylation pathway"/>
    <property type="evidence" value="ECO:0007669"/>
    <property type="project" value="InterPro"/>
</dbReference>
<evidence type="ECO:0000256" key="1">
    <source>
        <dbReference type="ARBA" id="ARBA00001966"/>
    </source>
</evidence>
<dbReference type="eggNOG" id="ENOG502QQKH">
    <property type="taxonomic scope" value="Eukaryota"/>
</dbReference>
<dbReference type="OMA" id="NDTSHWH"/>
<sequence length="841" mass="93724">MAAETETEPTRPRSTWRKRPSQKGKPRLRLAKHAATTQRASAAARVVKRVAAAAERAARRKQKAGERAARRRQKALERVARRKQRALAKAAAAAARKKRKAVDGGGGVVGGRPVRRRLDVDGERGPPEREDPPNSCRANLMDNLRYLIELNLAGELSEEPQVKQEPPSTPPVQQEQTAELPGSTPPPTPENPPPTSTAIVAVGHNLSGAGATQVKKKPKKPTTVDKLILVPNEIQGDRKFSEWGGSVVTSVVGTFLTQNVTDNMSSNVFMTMASKFPPKNSSNVARNADSAPLLLTDGHHEQCHAHLQSTTPSPCSGCSETCVAEPEPEPEPAGDAIEHQSDASQQSEKKKKKKKKKDEKQKKKDDDLDALLSALRSGEISKWTQNDVMEVMSNSFGQSTAEKIRGKKEKEGSFTAFFLKDTSEWDSLRQEAVDRGYSKVDDDAPDMVDWEALMNAPMAGVLDCVKDRGQHSLIAFRIMAFLIRLKRDHGCIDLEWLRFIPRAKARKRAICKKVKPNCGACPFTSDCKYYKSQLGRAVLALPEFSQQYAAKEAGMDPAKLGDLIFRTSSEQMQQFLIENGQNTQGRHCSEPTVEIPPSPLNVQGEISDEDDEDELNFFDDDDDGDDIEDVARDYDMEVDLRSLNLTSNTRQAGATPGNEIIRINPQAKPTPNQRKFSLRTEYTAYVIPDDHLILSKFDPRDPDDRNPYLLVVRSFDDRYAKVTILIPSRTANRGIFPLNGTYFQENEVFSDHSSSRSPIEISRDLIVQLQLQFQTCTVHFGASIHSVTKGYICTREFDRRTKAPKPLSVNIHATNVNKDISKKRARSKSKFYSEEDSEEDW</sequence>
<feature type="region of interest" description="Disordered" evidence="5">
    <location>
        <begin position="822"/>
        <end position="841"/>
    </location>
</feature>
<dbReference type="InterPro" id="IPR044811">
    <property type="entry name" value="DME/ROS1"/>
</dbReference>
<dbReference type="InterPro" id="IPR011257">
    <property type="entry name" value="DNA_glycosylase"/>
</dbReference>
<evidence type="ECO:0000313" key="7">
    <source>
        <dbReference type="EnsemblPlants" id="OB04G16790.1"/>
    </source>
</evidence>
<feature type="compositionally biased region" description="Pro residues" evidence="5">
    <location>
        <begin position="183"/>
        <end position="195"/>
    </location>
</feature>
<organism evidence="7">
    <name type="scientific">Oryza brachyantha</name>
    <name type="common">malo sina</name>
    <dbReference type="NCBI Taxonomy" id="4533"/>
    <lineage>
        <taxon>Eukaryota</taxon>
        <taxon>Viridiplantae</taxon>
        <taxon>Streptophyta</taxon>
        <taxon>Embryophyta</taxon>
        <taxon>Tracheophyta</taxon>
        <taxon>Spermatophyta</taxon>
        <taxon>Magnoliopsida</taxon>
        <taxon>Liliopsida</taxon>
        <taxon>Poales</taxon>
        <taxon>Poaceae</taxon>
        <taxon>BOP clade</taxon>
        <taxon>Oryzoideae</taxon>
        <taxon>Oryzeae</taxon>
        <taxon>Oryzinae</taxon>
        <taxon>Oryza</taxon>
    </lineage>
</organism>
<evidence type="ECO:0000256" key="2">
    <source>
        <dbReference type="ARBA" id="ARBA00022723"/>
    </source>
</evidence>
<reference evidence="7" key="1">
    <citation type="journal article" date="2013" name="Nat. Commun.">
        <title>Whole-genome sequencing of Oryza brachyantha reveals mechanisms underlying Oryza genome evolution.</title>
        <authorList>
            <person name="Chen J."/>
            <person name="Huang Q."/>
            <person name="Gao D."/>
            <person name="Wang J."/>
            <person name="Lang Y."/>
            <person name="Liu T."/>
            <person name="Li B."/>
            <person name="Bai Z."/>
            <person name="Luis Goicoechea J."/>
            <person name="Liang C."/>
            <person name="Chen C."/>
            <person name="Zhang W."/>
            <person name="Sun S."/>
            <person name="Liao Y."/>
            <person name="Zhang X."/>
            <person name="Yang L."/>
            <person name="Song C."/>
            <person name="Wang M."/>
            <person name="Shi J."/>
            <person name="Liu G."/>
            <person name="Liu J."/>
            <person name="Zhou H."/>
            <person name="Zhou W."/>
            <person name="Yu Q."/>
            <person name="An N."/>
            <person name="Chen Y."/>
            <person name="Cai Q."/>
            <person name="Wang B."/>
            <person name="Liu B."/>
            <person name="Min J."/>
            <person name="Huang Y."/>
            <person name="Wu H."/>
            <person name="Li Z."/>
            <person name="Zhang Y."/>
            <person name="Yin Y."/>
            <person name="Song W."/>
            <person name="Jiang J."/>
            <person name="Jackson S.A."/>
            <person name="Wing R.A."/>
            <person name="Wang J."/>
            <person name="Chen M."/>
        </authorList>
    </citation>
    <scope>NUCLEOTIDE SEQUENCE [LARGE SCALE GENOMIC DNA]</scope>
    <source>
        <strain evidence="7">cv. IRGC 101232</strain>
    </source>
</reference>
<dbReference type="Gene3D" id="1.10.1670.10">
    <property type="entry name" value="Helix-hairpin-Helix base-excision DNA repair enzymes (C-terminal)"/>
    <property type="match status" value="1"/>
</dbReference>
<reference evidence="7" key="2">
    <citation type="submission" date="2013-04" db="UniProtKB">
        <authorList>
            <consortium name="EnsemblPlants"/>
        </authorList>
    </citation>
    <scope>IDENTIFICATION</scope>
</reference>
<feature type="compositionally biased region" description="Polar residues" evidence="5">
    <location>
        <begin position="307"/>
        <end position="319"/>
    </location>
</feature>
<name>J3LX04_ORYBR</name>
<dbReference type="AlphaFoldDB" id="J3LX04"/>
<dbReference type="STRING" id="4533.J3LX04"/>